<dbReference type="EMBL" id="CP095071">
    <property type="protein sequence ID" value="UOQ84227.1"/>
    <property type="molecule type" value="Genomic_DNA"/>
</dbReference>
<comment type="function">
    <text evidence="9">Catalyzes an amino-pyrimidine hydrolysis reaction at the C5' of the pyrimidine moiety of thiamine compounds, a reaction that is part of a thiamine salvage pathway.</text>
</comment>
<dbReference type="EC" id="3.5.99.2" evidence="5 9"/>
<feature type="domain" description="Thiaminase-2/PQQC" evidence="10">
    <location>
        <begin position="14"/>
        <end position="216"/>
    </location>
</feature>
<evidence type="ECO:0000256" key="3">
    <source>
        <dbReference type="ARBA" id="ARBA00010264"/>
    </source>
</evidence>
<evidence type="ECO:0000313" key="11">
    <source>
        <dbReference type="EMBL" id="UOQ84227.1"/>
    </source>
</evidence>
<dbReference type="NCBIfam" id="TIGR04306">
    <property type="entry name" value="salvage_TenA"/>
    <property type="match status" value="1"/>
</dbReference>
<comment type="similarity">
    <text evidence="3 9">Belongs to the TenA family.</text>
</comment>
<dbReference type="CDD" id="cd19360">
    <property type="entry name" value="TenA_C_SaTenA-like"/>
    <property type="match status" value="1"/>
</dbReference>
<evidence type="ECO:0000256" key="5">
    <source>
        <dbReference type="ARBA" id="ARBA00012684"/>
    </source>
</evidence>
<dbReference type="Gene3D" id="1.20.910.10">
    <property type="entry name" value="Heme oxygenase-like"/>
    <property type="match status" value="1"/>
</dbReference>
<protein>
    <recommendedName>
        <fullName evidence="6 9">Aminopyrimidine aminohydrolase</fullName>
        <ecNumber evidence="5 9">3.5.99.2</ecNumber>
    </recommendedName>
</protein>
<name>A0ABY4GKD8_9BACI</name>
<evidence type="ECO:0000256" key="7">
    <source>
        <dbReference type="ARBA" id="ARBA00022977"/>
    </source>
</evidence>
<evidence type="ECO:0000256" key="8">
    <source>
        <dbReference type="ARBA" id="ARBA00048337"/>
    </source>
</evidence>
<comment type="pathway">
    <text evidence="2 9">Cofactor biosynthesis; thiamine diphosphate biosynthesis.</text>
</comment>
<dbReference type="InterPro" id="IPR027574">
    <property type="entry name" value="Thiaminase_II"/>
</dbReference>
<sequence length="232" mass="26881">MTFSEELRVAADDVFEGIFQHPFVTGLGKGDLKKEAIIHYVKADFEYLNAFINIYGLAISKSDVRDEMNYFYEQIGFVLHSEIHPHNNLCEVAGVSYEELQGYPLPPTADHYVTHMKTVAMQGSIGELIAALLPCPWTYLEIGHYLNKQYKPQENHPFYDWISFYAQDETASVTTELRKRLDKWAEDAGEKEKQKAKLAFMKSCQLEYLFWEMAYQVEEWPFSLKGKESSYA</sequence>
<dbReference type="PANTHER" id="PTHR43198:SF2">
    <property type="entry name" value="SI:CH1073-67J19.1-RELATED"/>
    <property type="match status" value="1"/>
</dbReference>
<dbReference type="InterPro" id="IPR016084">
    <property type="entry name" value="Haem_Oase-like_multi-hlx"/>
</dbReference>
<evidence type="ECO:0000256" key="6">
    <source>
        <dbReference type="ARBA" id="ARBA00013647"/>
    </source>
</evidence>
<accession>A0ABY4GKD8</accession>
<evidence type="ECO:0000259" key="10">
    <source>
        <dbReference type="Pfam" id="PF03070"/>
    </source>
</evidence>
<evidence type="ECO:0000256" key="9">
    <source>
        <dbReference type="RuleBase" id="RU363093"/>
    </source>
</evidence>
<gene>
    <name evidence="11" type="primary">tenA</name>
    <name evidence="11" type="ORF">MUN87_16150</name>
</gene>
<dbReference type="Proteomes" id="UP000831537">
    <property type="component" value="Chromosome"/>
</dbReference>
<proteinExistence type="inferred from homology"/>
<evidence type="ECO:0000256" key="1">
    <source>
        <dbReference type="ARBA" id="ARBA00001881"/>
    </source>
</evidence>
<dbReference type="PANTHER" id="PTHR43198">
    <property type="entry name" value="BIFUNCTIONAL TH2 PROTEIN"/>
    <property type="match status" value="1"/>
</dbReference>
<evidence type="ECO:0000256" key="4">
    <source>
        <dbReference type="ARBA" id="ARBA00011881"/>
    </source>
</evidence>
<keyword evidence="12" id="KW-1185">Reference proteome</keyword>
<dbReference type="RefSeq" id="WP_244741689.1">
    <property type="nucleotide sequence ID" value="NZ_CP095071.1"/>
</dbReference>
<comment type="subunit">
    <text evidence="4">Homotetramer.</text>
</comment>
<comment type="catalytic activity">
    <reaction evidence="1 9">
        <text>4-amino-5-aminomethyl-2-methylpyrimidine + H2O = 4-amino-5-hydroxymethyl-2-methylpyrimidine + NH4(+)</text>
        <dbReference type="Rhea" id="RHEA:31799"/>
        <dbReference type="ChEBI" id="CHEBI:15377"/>
        <dbReference type="ChEBI" id="CHEBI:16892"/>
        <dbReference type="ChEBI" id="CHEBI:28938"/>
        <dbReference type="ChEBI" id="CHEBI:63416"/>
        <dbReference type="EC" id="3.5.99.2"/>
    </reaction>
</comment>
<evidence type="ECO:0000313" key="12">
    <source>
        <dbReference type="Proteomes" id="UP000831537"/>
    </source>
</evidence>
<organism evidence="11 12">
    <name type="scientific">Gracilibacillus salinarum</name>
    <dbReference type="NCBI Taxonomy" id="2932255"/>
    <lineage>
        <taxon>Bacteria</taxon>
        <taxon>Bacillati</taxon>
        <taxon>Bacillota</taxon>
        <taxon>Bacilli</taxon>
        <taxon>Bacillales</taxon>
        <taxon>Bacillaceae</taxon>
        <taxon>Gracilibacillus</taxon>
    </lineage>
</organism>
<dbReference type="InterPro" id="IPR050967">
    <property type="entry name" value="Thiamine_Salvage_TenA"/>
</dbReference>
<dbReference type="SUPFAM" id="SSF48613">
    <property type="entry name" value="Heme oxygenase-like"/>
    <property type="match status" value="1"/>
</dbReference>
<keyword evidence="7 9" id="KW-0784">Thiamine biosynthesis</keyword>
<dbReference type="Pfam" id="PF03070">
    <property type="entry name" value="TENA_THI-4"/>
    <property type="match status" value="1"/>
</dbReference>
<keyword evidence="9" id="KW-0378">Hydrolase</keyword>
<comment type="catalytic activity">
    <reaction evidence="8 9">
        <text>thiamine + H2O = 5-(2-hydroxyethyl)-4-methylthiazole + 4-amino-5-hydroxymethyl-2-methylpyrimidine + H(+)</text>
        <dbReference type="Rhea" id="RHEA:17509"/>
        <dbReference type="ChEBI" id="CHEBI:15377"/>
        <dbReference type="ChEBI" id="CHEBI:15378"/>
        <dbReference type="ChEBI" id="CHEBI:16892"/>
        <dbReference type="ChEBI" id="CHEBI:17957"/>
        <dbReference type="ChEBI" id="CHEBI:18385"/>
        <dbReference type="EC" id="3.5.99.2"/>
    </reaction>
</comment>
<dbReference type="InterPro" id="IPR004305">
    <property type="entry name" value="Thiaminase-2/PQQC"/>
</dbReference>
<evidence type="ECO:0000256" key="2">
    <source>
        <dbReference type="ARBA" id="ARBA00004948"/>
    </source>
</evidence>
<reference evidence="11 12" key="1">
    <citation type="submission" date="2022-04" db="EMBL/GenBank/DDBJ databases">
        <title>Gracilibacillus sp. isolated from saltern.</title>
        <authorList>
            <person name="Won M."/>
            <person name="Lee C.-M."/>
            <person name="Woen H.-Y."/>
            <person name="Kwon S.-W."/>
        </authorList>
    </citation>
    <scope>NUCLEOTIDE SEQUENCE [LARGE SCALE GENOMIC DNA]</scope>
    <source>
        <strain evidence="11 12">SSPM10-3</strain>
    </source>
</reference>